<dbReference type="EMBL" id="JAAGAX010000014">
    <property type="protein sequence ID" value="KAF2292994.1"/>
    <property type="molecule type" value="Genomic_DNA"/>
</dbReference>
<evidence type="ECO:0000313" key="2">
    <source>
        <dbReference type="Proteomes" id="UP000467840"/>
    </source>
</evidence>
<keyword evidence="2" id="KW-1185">Reference proteome</keyword>
<protein>
    <submittedName>
        <fullName evidence="1">Uncharacterized protein</fullName>
    </submittedName>
</protein>
<dbReference type="Proteomes" id="UP000467840">
    <property type="component" value="Chromosome 13"/>
</dbReference>
<reference evidence="1 2" key="1">
    <citation type="journal article" date="2020" name="Mol. Plant">
        <title>The Chromosome-Based Rubber Tree Genome Provides New Insights into Spurge Genome Evolution and Rubber Biosynthesis.</title>
        <authorList>
            <person name="Liu J."/>
            <person name="Shi C."/>
            <person name="Shi C.C."/>
            <person name="Li W."/>
            <person name="Zhang Q.J."/>
            <person name="Zhang Y."/>
            <person name="Li K."/>
            <person name="Lu H.F."/>
            <person name="Shi C."/>
            <person name="Zhu S.T."/>
            <person name="Xiao Z.Y."/>
            <person name="Nan H."/>
            <person name="Yue Y."/>
            <person name="Zhu X.G."/>
            <person name="Wu Y."/>
            <person name="Hong X.N."/>
            <person name="Fan G.Y."/>
            <person name="Tong Y."/>
            <person name="Zhang D."/>
            <person name="Mao C.L."/>
            <person name="Liu Y.L."/>
            <person name="Hao S.J."/>
            <person name="Liu W.Q."/>
            <person name="Lv M.Q."/>
            <person name="Zhang H.B."/>
            <person name="Liu Y."/>
            <person name="Hu-Tang G.R."/>
            <person name="Wang J.P."/>
            <person name="Wang J.H."/>
            <person name="Sun Y.H."/>
            <person name="Ni S.B."/>
            <person name="Chen W.B."/>
            <person name="Zhang X.C."/>
            <person name="Jiao Y.N."/>
            <person name="Eichler E.E."/>
            <person name="Li G.H."/>
            <person name="Liu X."/>
            <person name="Gao L.Z."/>
        </authorList>
    </citation>
    <scope>NUCLEOTIDE SEQUENCE [LARGE SCALE GENOMIC DNA]</scope>
    <source>
        <strain evidence="2">cv. GT1</strain>
        <tissue evidence="1">Leaf</tissue>
    </source>
</reference>
<gene>
    <name evidence="1" type="ORF">GH714_034702</name>
</gene>
<sequence length="158" mass="17445">MESFFDNLTIVDNEEDVLILDLPEIGEKVDENQFMLIHDVPLGCVFEPVARQLGNYTGTFISYDSAVTNGGWKSYMRIRVALDVRVRPSLGNNDPVVDEGGFSNSTDEDVTIQLADNNMRQRLAAQQLNWEVNVNSNASPIPVACSSPDNFPTVGLGH</sequence>
<dbReference type="AlphaFoldDB" id="A0A6A6KWQ6"/>
<proteinExistence type="predicted"/>
<evidence type="ECO:0000313" key="1">
    <source>
        <dbReference type="EMBL" id="KAF2292994.1"/>
    </source>
</evidence>
<accession>A0A6A6KWQ6</accession>
<organism evidence="1 2">
    <name type="scientific">Hevea brasiliensis</name>
    <name type="common">Para rubber tree</name>
    <name type="synonym">Siphonia brasiliensis</name>
    <dbReference type="NCBI Taxonomy" id="3981"/>
    <lineage>
        <taxon>Eukaryota</taxon>
        <taxon>Viridiplantae</taxon>
        <taxon>Streptophyta</taxon>
        <taxon>Embryophyta</taxon>
        <taxon>Tracheophyta</taxon>
        <taxon>Spermatophyta</taxon>
        <taxon>Magnoliopsida</taxon>
        <taxon>eudicotyledons</taxon>
        <taxon>Gunneridae</taxon>
        <taxon>Pentapetalae</taxon>
        <taxon>rosids</taxon>
        <taxon>fabids</taxon>
        <taxon>Malpighiales</taxon>
        <taxon>Euphorbiaceae</taxon>
        <taxon>Crotonoideae</taxon>
        <taxon>Micrandreae</taxon>
        <taxon>Hevea</taxon>
    </lineage>
</organism>
<name>A0A6A6KWQ6_HEVBR</name>
<comment type="caution">
    <text evidence="1">The sequence shown here is derived from an EMBL/GenBank/DDBJ whole genome shotgun (WGS) entry which is preliminary data.</text>
</comment>